<dbReference type="RefSeq" id="WP_153186769.1">
    <property type="nucleotide sequence ID" value="NZ_PEMJ01000119.1"/>
</dbReference>
<dbReference type="EMBL" id="PEMJ01000119">
    <property type="protein sequence ID" value="RTI15780.1"/>
    <property type="molecule type" value="Genomic_DNA"/>
</dbReference>
<gene>
    <name evidence="1" type="ORF">CSW27_05125</name>
</gene>
<evidence type="ECO:0000313" key="2">
    <source>
        <dbReference type="Proteomes" id="UP000287155"/>
    </source>
</evidence>
<comment type="caution">
    <text evidence="1">The sequence shown here is derived from an EMBL/GenBank/DDBJ whole genome shotgun (WGS) entry which is preliminary data.</text>
</comment>
<proteinExistence type="predicted"/>
<evidence type="ECO:0008006" key="3">
    <source>
        <dbReference type="Google" id="ProtNLM"/>
    </source>
</evidence>
<sequence>MRSDALKTALRRLVEALWPELAHRTHLPHKARVLRVHSQAGVAWTSISPSGLRRTQVSVSFCTRYSPGSTWPTAFPSVRR</sequence>
<organism evidence="1 2">
    <name type="scientific">Thermus scotoductus</name>
    <dbReference type="NCBI Taxonomy" id="37636"/>
    <lineage>
        <taxon>Bacteria</taxon>
        <taxon>Thermotogati</taxon>
        <taxon>Deinococcota</taxon>
        <taxon>Deinococci</taxon>
        <taxon>Thermales</taxon>
        <taxon>Thermaceae</taxon>
        <taxon>Thermus</taxon>
    </lineage>
</organism>
<dbReference type="Proteomes" id="UP000287155">
    <property type="component" value="Unassembled WGS sequence"/>
</dbReference>
<protein>
    <recommendedName>
        <fullName evidence="3">Transposase</fullName>
    </recommendedName>
</protein>
<evidence type="ECO:0000313" key="1">
    <source>
        <dbReference type="EMBL" id="RTI15780.1"/>
    </source>
</evidence>
<feature type="non-terminal residue" evidence="1">
    <location>
        <position position="80"/>
    </location>
</feature>
<reference evidence="1 2" key="1">
    <citation type="journal article" date="2019" name="Extremophiles">
        <title>Biogeography of thermophiles and predominance of Thermus scotoductus in domestic water heaters.</title>
        <authorList>
            <person name="Wilpiszeski R.L."/>
            <person name="Zhang Z."/>
            <person name="House C.H."/>
        </authorList>
    </citation>
    <scope>NUCLEOTIDE SEQUENCE [LARGE SCALE GENOMIC DNA]</scope>
    <source>
        <strain evidence="1 2">14_S14</strain>
    </source>
</reference>
<dbReference type="AlphaFoldDB" id="A0A430V0L1"/>
<name>A0A430V0L1_THESC</name>
<accession>A0A430V0L1</accession>